<keyword evidence="3" id="KW-1185">Reference proteome</keyword>
<keyword evidence="1" id="KW-0732">Signal</keyword>
<dbReference type="InterPro" id="IPR011050">
    <property type="entry name" value="Pectin_lyase_fold/virulence"/>
</dbReference>
<name>A0ABZ2E183_RAOOR</name>
<organism evidence="2 3">
    <name type="scientific">Raoultella ornithinolytica</name>
    <name type="common">Klebsiella ornithinolytica</name>
    <dbReference type="NCBI Taxonomy" id="54291"/>
    <lineage>
        <taxon>Bacteria</taxon>
        <taxon>Pseudomonadati</taxon>
        <taxon>Pseudomonadota</taxon>
        <taxon>Gammaproteobacteria</taxon>
        <taxon>Enterobacterales</taxon>
        <taxon>Enterobacteriaceae</taxon>
        <taxon>Klebsiella/Raoultella group</taxon>
        <taxon>Raoultella</taxon>
    </lineage>
</organism>
<feature type="signal peptide" evidence="1">
    <location>
        <begin position="1"/>
        <end position="28"/>
    </location>
</feature>
<protein>
    <recommendedName>
        <fullName evidence="4">Pectate lyase superfamily protein domain-containing protein</fullName>
    </recommendedName>
</protein>
<evidence type="ECO:0000256" key="1">
    <source>
        <dbReference type="SAM" id="SignalP"/>
    </source>
</evidence>
<dbReference type="RefSeq" id="WP_165634072.1">
    <property type="nucleotide sequence ID" value="NZ_CP145156.1"/>
</dbReference>
<evidence type="ECO:0008006" key="4">
    <source>
        <dbReference type="Google" id="ProtNLM"/>
    </source>
</evidence>
<reference evidence="2 3" key="1">
    <citation type="submission" date="2024-02" db="EMBL/GenBank/DDBJ databases">
        <title>Tn5403 promotes plasmid rearrangements and degradation of the Klebsiella pneumoniae carbapenemase (KPC) transposon Tn4401.</title>
        <authorList>
            <person name="Sheppard A.E."/>
            <person name="Barry K.E."/>
            <person name="Parikh H.I."/>
            <person name="Vegesana K."/>
            <person name="Sebra R."/>
            <person name="George S."/>
            <person name="Sanderson N.D."/>
            <person name="Stoesser N."/>
            <person name="Eyre D.W."/>
            <person name="Crook D.W."/>
            <person name="Walker A.S."/>
            <person name="Mathers A.J."/>
        </authorList>
    </citation>
    <scope>NUCLEOTIDE SEQUENCE [LARGE SCALE GENOMIC DNA]</scope>
    <source>
        <strain evidence="2 3">CAV1921</strain>
    </source>
</reference>
<accession>A0ABZ2E183</accession>
<sequence>MNRRHLLQKTFAGATLAAFSSGSSLSYAGEGNINFLYIGFPEYYGAVGDGVTDDTEAIQKCIDRHVITILSPKVYKCSNIVLAEGHSLWGMGKRDSILVGSKKNEFILSISGVTNKGWGGSVRDLWIDGDGIVDNAVYLGGRTNTVTKGSFSGLRISGARTMLLILDSVQNSYFSDIELVDDKATSLYGLVLINGAGNNEFNCCEFAAGSLGSIHFGRDEKYSGHSLKVFNNVNTNNMFNKCIIEIIGSSHSIENRKVSLSLEFAKLNTFICCDILASKDTTVFLSTQAIENKFISCSFGSNYTSMAPIIVNHGYMNRFISCFSENHHPDYHIITSQPILIRDFHVGDGKYASIKNIDGNINNNILAGGVISYKNNLEIESKGREPHFVFDDKRNIWFSFDGDSIPLNGRESIEIYSDVKKTGLYIDKINNFPVDKVVFLSYQLLLNSSEEMIALSVSVIVESDSGKVYYNCSLSNESFPLKLVFSHEAIMLITIDTNQMDIYRIFRTIS</sequence>
<dbReference type="EMBL" id="CP145163">
    <property type="protein sequence ID" value="WWC13343.1"/>
    <property type="molecule type" value="Genomic_DNA"/>
</dbReference>
<dbReference type="SUPFAM" id="SSF51126">
    <property type="entry name" value="Pectin lyase-like"/>
    <property type="match status" value="1"/>
</dbReference>
<gene>
    <name evidence="2" type="ORF">LM286_08510</name>
</gene>
<evidence type="ECO:0000313" key="2">
    <source>
        <dbReference type="EMBL" id="WWC13343.1"/>
    </source>
</evidence>
<dbReference type="InterPro" id="IPR012334">
    <property type="entry name" value="Pectin_lyas_fold"/>
</dbReference>
<feature type="chain" id="PRO_5047432050" description="Pectate lyase superfamily protein domain-containing protein" evidence="1">
    <location>
        <begin position="29"/>
        <end position="510"/>
    </location>
</feature>
<proteinExistence type="predicted"/>
<dbReference type="Gene3D" id="2.160.20.10">
    <property type="entry name" value="Single-stranded right-handed beta-helix, Pectin lyase-like"/>
    <property type="match status" value="1"/>
</dbReference>
<evidence type="ECO:0000313" key="3">
    <source>
        <dbReference type="Proteomes" id="UP001350972"/>
    </source>
</evidence>
<dbReference type="Proteomes" id="UP001350972">
    <property type="component" value="Chromosome"/>
</dbReference>